<accession>A0A2R9SZ11</accession>
<dbReference type="PANTHER" id="PTHR44147">
    <property type="entry name" value="DEHYDROGENASE/REDUCTASE SDR FAMILY MEMBER 1"/>
    <property type="match status" value="1"/>
</dbReference>
<dbReference type="PRINTS" id="PR00081">
    <property type="entry name" value="GDHRDH"/>
</dbReference>
<dbReference type="InterPro" id="IPR036291">
    <property type="entry name" value="NAD(P)-bd_dom_sf"/>
</dbReference>
<dbReference type="AlphaFoldDB" id="A0A2R9SZ11"/>
<comment type="caution">
    <text evidence="1">The sequence shown here is derived from an EMBL/GenBank/DDBJ whole genome shotgun (WGS) entry which is preliminary data.</text>
</comment>
<dbReference type="Pfam" id="PF00106">
    <property type="entry name" value="adh_short"/>
    <property type="match status" value="1"/>
</dbReference>
<evidence type="ECO:0000313" key="2">
    <source>
        <dbReference type="Proteomes" id="UP000003094"/>
    </source>
</evidence>
<dbReference type="Gene3D" id="3.40.50.720">
    <property type="entry name" value="NAD(P)-binding Rossmann-like Domain"/>
    <property type="match status" value="1"/>
</dbReference>
<dbReference type="KEGG" id="pvo:PVOR_06920"/>
<organism evidence="1 2">
    <name type="scientific">Paenibacillus vortex V453</name>
    <dbReference type="NCBI Taxonomy" id="715225"/>
    <lineage>
        <taxon>Bacteria</taxon>
        <taxon>Bacillati</taxon>
        <taxon>Bacillota</taxon>
        <taxon>Bacilli</taxon>
        <taxon>Bacillales</taxon>
        <taxon>Paenibacillaceae</taxon>
        <taxon>Paenibacillus</taxon>
    </lineage>
</organism>
<dbReference type="PANTHER" id="PTHR44147:SF2">
    <property type="entry name" value="DEHYDROGENASE_REDUCTASE SDR FAMILY MEMBER 1"/>
    <property type="match status" value="1"/>
</dbReference>
<gene>
    <name evidence="1" type="ORF">PVOR_06920</name>
</gene>
<dbReference type="RefSeq" id="WP_006208268.1">
    <property type="nucleotide sequence ID" value="NZ_ADHJ01000013.1"/>
</dbReference>
<protein>
    <submittedName>
        <fullName evidence="1">Short-chain dehydrogenase/reductase SDR</fullName>
    </submittedName>
</protein>
<proteinExistence type="predicted"/>
<keyword evidence="2" id="KW-1185">Reference proteome</keyword>
<dbReference type="NCBIfam" id="NF006159">
    <property type="entry name" value="PRK08303.1"/>
    <property type="match status" value="1"/>
</dbReference>
<evidence type="ECO:0000313" key="1">
    <source>
        <dbReference type="EMBL" id="EFU42567.1"/>
    </source>
</evidence>
<sequence length="297" mass="32655">MINENRKPLQGKVAVVAGSTRGAGRAIAVMLGAAGATVYCTGRSVRGQASDIKRSETINDTADMVTERGGTGIAVQCDHTVEEQVKALFERVREEQDGRLDILVNDIWGGEHLTHWNVPFWEQFLSDGLLMQERAVTTHMITSYYGVPLMVDNGSGLVIEVTDGSTYRYRGNLYYSLAKISPIHLAEAMAEELRPYHVTVLSVTPGFLRSEQMLDHFGVTEENWQDAATQEPHFIASETPYLLAQGVAALAADPDVAAKSGRALTSWDLSDEYGFRDIDGRSPHWGHYAKEQGLPIS</sequence>
<dbReference type="Proteomes" id="UP000003094">
    <property type="component" value="Unassembled WGS sequence"/>
</dbReference>
<dbReference type="SUPFAM" id="SSF51735">
    <property type="entry name" value="NAD(P)-binding Rossmann-fold domains"/>
    <property type="match status" value="1"/>
</dbReference>
<name>A0A2R9SZ11_9BACL</name>
<dbReference type="InterPro" id="IPR002347">
    <property type="entry name" value="SDR_fam"/>
</dbReference>
<reference evidence="1 2" key="1">
    <citation type="journal article" date="2010" name="BMC Genomics">
        <title>Genome sequence of the pattern forming Paenibacillus vortex bacterium reveals potential for thriving in complex environments.</title>
        <authorList>
            <person name="Sirota-Madi A."/>
            <person name="Olender T."/>
            <person name="Helman Y."/>
            <person name="Ingham C."/>
            <person name="Brainis I."/>
            <person name="Roth D."/>
            <person name="Hagi E."/>
            <person name="Brodsky L."/>
            <person name="Leshkowitz D."/>
            <person name="Galatenko V."/>
            <person name="Nikolaev V."/>
            <person name="Mugasimangalam R.C."/>
            <person name="Bransburg-Zabary S."/>
            <person name="Gutnick D.L."/>
            <person name="Lancet D."/>
            <person name="Ben-Jacob E."/>
        </authorList>
    </citation>
    <scope>NUCLEOTIDE SEQUENCE [LARGE SCALE GENOMIC DNA]</scope>
    <source>
        <strain evidence="1 2">V453</strain>
    </source>
</reference>
<dbReference type="EMBL" id="ADHJ01000013">
    <property type="protein sequence ID" value="EFU42567.1"/>
    <property type="molecule type" value="Genomic_DNA"/>
</dbReference>